<evidence type="ECO:0000256" key="6">
    <source>
        <dbReference type="ARBA" id="ARBA00043913"/>
    </source>
</evidence>
<comment type="function">
    <text evidence="6">Involved in mitochondrial fission. Acts as an adapter protein required to form mitochondrial fission complexes. Formation of these complexes is required to promote constriction and fission of the mitochondrial compartment at a late step in mitochondrial division.</text>
</comment>
<dbReference type="Gene3D" id="3.40.50.300">
    <property type="entry name" value="P-loop containing nucleotide triphosphate hydrolases"/>
    <property type="match status" value="1"/>
</dbReference>
<dbReference type="PROSITE" id="PS00678">
    <property type="entry name" value="WD_REPEATS_1"/>
    <property type="match status" value="7"/>
</dbReference>
<dbReference type="Pfam" id="PF24883">
    <property type="entry name" value="NPHP3_N"/>
    <property type="match status" value="1"/>
</dbReference>
<dbReference type="InterPro" id="IPR020472">
    <property type="entry name" value="WD40_PAC1"/>
</dbReference>
<evidence type="ECO:0000256" key="1">
    <source>
        <dbReference type="ARBA" id="ARBA00004570"/>
    </source>
</evidence>
<dbReference type="PRINTS" id="PR00320">
    <property type="entry name" value="GPROTEINBRPT"/>
</dbReference>
<evidence type="ECO:0000313" key="11">
    <source>
        <dbReference type="Proteomes" id="UP000326289"/>
    </source>
</evidence>
<evidence type="ECO:0000313" key="10">
    <source>
        <dbReference type="EMBL" id="KAB8278201.1"/>
    </source>
</evidence>
<gene>
    <name evidence="10" type="ORF">BDV30DRAFT_156563</name>
</gene>
<dbReference type="EMBL" id="ML732769">
    <property type="protein sequence ID" value="KAB8278201.1"/>
    <property type="molecule type" value="Genomic_DNA"/>
</dbReference>
<dbReference type="InterPro" id="IPR019775">
    <property type="entry name" value="WD40_repeat_CS"/>
</dbReference>
<dbReference type="InterPro" id="IPR007111">
    <property type="entry name" value="NACHT_NTPase"/>
</dbReference>
<feature type="repeat" description="WD" evidence="7">
    <location>
        <begin position="1076"/>
        <end position="1117"/>
    </location>
</feature>
<feature type="repeat" description="WD" evidence="7">
    <location>
        <begin position="1197"/>
        <end position="1229"/>
    </location>
</feature>
<dbReference type="InterPro" id="IPR056884">
    <property type="entry name" value="NPHP3-like_N"/>
</dbReference>
<feature type="repeat" description="WD" evidence="7">
    <location>
        <begin position="1034"/>
        <end position="1075"/>
    </location>
</feature>
<evidence type="ECO:0000256" key="7">
    <source>
        <dbReference type="PROSITE-ProRule" id="PRU00221"/>
    </source>
</evidence>
<feature type="repeat" description="WD" evidence="7">
    <location>
        <begin position="1455"/>
        <end position="1489"/>
    </location>
</feature>
<feature type="repeat" description="WD" evidence="7">
    <location>
        <begin position="1325"/>
        <end position="1366"/>
    </location>
</feature>
<dbReference type="CDD" id="cd00200">
    <property type="entry name" value="WD40"/>
    <property type="match status" value="2"/>
</dbReference>
<evidence type="ECO:0000256" key="4">
    <source>
        <dbReference type="ARBA" id="ARBA00038415"/>
    </source>
</evidence>
<dbReference type="InterPro" id="IPR036322">
    <property type="entry name" value="WD40_repeat_dom_sf"/>
</dbReference>
<feature type="repeat" description="WD" evidence="7">
    <location>
        <begin position="1117"/>
        <end position="1158"/>
    </location>
</feature>
<dbReference type="InterPro" id="IPR027417">
    <property type="entry name" value="P-loop_NTPase"/>
</dbReference>
<feature type="repeat" description="WD" evidence="7">
    <location>
        <begin position="1407"/>
        <end position="1448"/>
    </location>
</feature>
<dbReference type="Gene3D" id="2.130.10.10">
    <property type="entry name" value="YVTN repeat-like/Quinoprotein amine dehydrogenase"/>
    <property type="match status" value="5"/>
</dbReference>
<dbReference type="SMART" id="SM00320">
    <property type="entry name" value="WD40"/>
    <property type="match status" value="13"/>
</dbReference>
<keyword evidence="11" id="KW-1185">Reference proteome</keyword>
<dbReference type="PANTHER" id="PTHR22847:SF637">
    <property type="entry name" value="WD REPEAT DOMAIN 5B"/>
    <property type="match status" value="1"/>
</dbReference>
<feature type="region of interest" description="Disordered" evidence="8">
    <location>
        <begin position="10"/>
        <end position="40"/>
    </location>
</feature>
<dbReference type="SUPFAM" id="SSF52540">
    <property type="entry name" value="P-loop containing nucleoside triphosphate hydrolases"/>
    <property type="match status" value="1"/>
</dbReference>
<dbReference type="InterPro" id="IPR001680">
    <property type="entry name" value="WD40_rpt"/>
</dbReference>
<dbReference type="InterPro" id="IPR015943">
    <property type="entry name" value="WD40/YVTN_repeat-like_dom_sf"/>
</dbReference>
<evidence type="ECO:0000256" key="3">
    <source>
        <dbReference type="ARBA" id="ARBA00022737"/>
    </source>
</evidence>
<comment type="subcellular location">
    <subcellularLocation>
        <location evidence="1">Mitochondrion outer membrane</location>
        <topology evidence="1">Peripheral membrane protein</topology>
        <orientation evidence="1">Cytoplasmic side</orientation>
    </subcellularLocation>
</comment>
<reference evidence="10 11" key="1">
    <citation type="submission" date="2019-04" db="EMBL/GenBank/DDBJ databases">
        <title>Fungal friends and foes A comparative genomics study of 23 Aspergillus species from section Flavi.</title>
        <authorList>
            <consortium name="DOE Joint Genome Institute"/>
            <person name="Kjaerbolling I."/>
            <person name="Vesth T.C."/>
            <person name="Frisvad J.C."/>
            <person name="Nybo J.L."/>
            <person name="Theobald S."/>
            <person name="Kildgaard S."/>
            <person name="Petersen T.I."/>
            <person name="Kuo A."/>
            <person name="Sato A."/>
            <person name="Lyhne E.K."/>
            <person name="Kogle M.E."/>
            <person name="Wiebenga A."/>
            <person name="Kun R.S."/>
            <person name="Lubbers R.J."/>
            <person name="Makela M.R."/>
            <person name="Barry K."/>
            <person name="Chovatia M."/>
            <person name="Clum A."/>
            <person name="Daum C."/>
            <person name="Haridas S."/>
            <person name="He G."/>
            <person name="LaButti K."/>
            <person name="Lipzen A."/>
            <person name="Mondo S."/>
            <person name="Pangilinan J."/>
            <person name="Riley R."/>
            <person name="Salamov A."/>
            <person name="Simmons B.A."/>
            <person name="Magnuson J.K."/>
            <person name="Henrissat B."/>
            <person name="Mortensen U.H."/>
            <person name="Larsen T.O."/>
            <person name="De vries R.P."/>
            <person name="Grigoriev I.V."/>
            <person name="Machida M."/>
            <person name="Baker S.E."/>
            <person name="Andersen M.R."/>
        </authorList>
    </citation>
    <scope>NUCLEOTIDE SEQUENCE [LARGE SCALE GENOMIC DNA]</scope>
    <source>
        <strain evidence="10 11">CBS 117635</strain>
    </source>
</reference>
<evidence type="ECO:0000256" key="2">
    <source>
        <dbReference type="ARBA" id="ARBA00022574"/>
    </source>
</evidence>
<keyword evidence="3" id="KW-0677">Repeat</keyword>
<dbReference type="SUPFAM" id="SSF50978">
    <property type="entry name" value="WD40 repeat-like"/>
    <property type="match status" value="2"/>
</dbReference>
<feature type="repeat" description="WD" evidence="7">
    <location>
        <begin position="952"/>
        <end position="993"/>
    </location>
</feature>
<dbReference type="PROSITE" id="PS50294">
    <property type="entry name" value="WD_REPEATS_REGION"/>
    <property type="match status" value="9"/>
</dbReference>
<feature type="domain" description="NACHT" evidence="9">
    <location>
        <begin position="375"/>
        <end position="524"/>
    </location>
</feature>
<dbReference type="GO" id="GO:0005634">
    <property type="term" value="C:nucleus"/>
    <property type="evidence" value="ECO:0007669"/>
    <property type="project" value="TreeGrafter"/>
</dbReference>
<dbReference type="SMART" id="SM00564">
    <property type="entry name" value="PQQ"/>
    <property type="match status" value="3"/>
</dbReference>
<accession>A0A5N6JH41</accession>
<dbReference type="GO" id="GO:0005741">
    <property type="term" value="C:mitochondrial outer membrane"/>
    <property type="evidence" value="ECO:0007669"/>
    <property type="project" value="UniProtKB-SubCell"/>
</dbReference>
<protein>
    <recommendedName>
        <fullName evidence="5">Mitochondrial division protein 1</fullName>
    </recommendedName>
</protein>
<evidence type="ECO:0000256" key="8">
    <source>
        <dbReference type="SAM" id="MobiDB-lite"/>
    </source>
</evidence>
<dbReference type="PROSITE" id="PS50837">
    <property type="entry name" value="NACHT"/>
    <property type="match status" value="1"/>
</dbReference>
<organism evidence="10 11">
    <name type="scientific">Aspergillus minisclerotigenes</name>
    <dbReference type="NCBI Taxonomy" id="656917"/>
    <lineage>
        <taxon>Eukaryota</taxon>
        <taxon>Fungi</taxon>
        <taxon>Dikarya</taxon>
        <taxon>Ascomycota</taxon>
        <taxon>Pezizomycotina</taxon>
        <taxon>Eurotiomycetes</taxon>
        <taxon>Eurotiomycetidae</taxon>
        <taxon>Eurotiales</taxon>
        <taxon>Aspergillaceae</taxon>
        <taxon>Aspergillus</taxon>
        <taxon>Aspergillus subgen. Circumdati</taxon>
    </lineage>
</organism>
<sequence>MGFHIKQLFRKSRHKKSEKETEGLSQDHINTNGVSPDAEALGTDACPAIEEAENNPQNQQQNCTTDNFDSAQSDRQDLWKAAYANLDPEDQRRLTLLYDSNGASHTNRESQMVEIVNTVIETTKKQYDEHQRRGLKIKRSRGDDINIRDSVLKIVSATLSFRDIIMAVAVFDPTGYADKVWGLVSVGLGMIQNHQDLQASIFQASEFLTDVLSRCAFIEIDCSGRSSNLRVKDMLRSTIIRVYTAILRYSANVILTQQSGAGRTFVLSVTALTDQPLSTLKAAIGEEEAQLEKWVSIDQRLFWKEKAEDILCQIDNVLSGIQDISREMELCQLTMADGAAFDSYKNQHEVECLPGTRIDLLKHIADWSHLSQSERIFWLNGMAGTGKSTVSRTVCRLLQEKGLLGASFFFKRGKTDCGTAEKLFPTIVRQLVIHEPRLIPSIRGAIQRDPSISTKSLLEQFNRLLLEPLSTIKNNQAGASVLVIVIDALDECESENDIELLLRLLPRVPPSSSISIRIFLTSRPELPIRQGFDNVSRDAHRDFSIHQIVESSVKNDIMLFISDRFEEIRRKHSLPQEWPGEKTIQDLVNIASPLFISAATMCRFIADRKWDPEKRLALVLGSATSSNIATSHISKLEHTYIPVFEQILRSGDEEEDEDEREQLIHEYRVIVGTIIILANPLSLISLASLLEIPSSDVNRRLDFLHSVLSVPHDQNAPIQIFHQSFRDFLLHPKIRTKTDFWVDEKQMHKETLFRCINVMTRAKSGLSRNICQLPNDGVLRDEINDQIIRDHIPAELQYSCRYWIHHLERGSYRVTDQDDIHTFLETHFLHWLEAMSILGLASEIVSGIRTLQSSVQVGSIFSKDQRDSPSQVTLTCYKPGSSPIVSAFLYDASRFILKNIWIANTAPLQFYSAALIFAPQMSIVRKAFQGEISRRFITLPRVEVNWDSQLLTLEHPKEVNVVAFSPDGRLVASGSYDYTVKLWDSKTGLLLHTIEHNYSVSAVAFSADSKLVASSSDEHIQLWDIAIGALQRTLTDHTSNVKALAFSPDSKLLVSGSNDHTIKIWDLATWAVVQTLRGHEHFIGAVAISPNGRLIASGSLDYTVRAWDIDTGALLWTSEHDDFVRVVRFSPDNEFVVSGSGDRTVRLWDAATGKPRETFSAGRISSLAVSPDGRLVTAVGQDLQLWDKTMDSPIQTFEGHAREISGVTFSPNGELLVSCSADGTVRVWDTNLVTAYKALQRHSYEVAATRISPDGRLLGSGSTDYKLQLWDIATGMPLQVLDDYSGKSNTLAFSPDSSLIAFRPKSDSAIIRLWNTVTGELCRTLGDHASAVDRVVFSPDCQRLASIDEEWTITLWDIKSGERLYSLDGDGSWVCIAFSRNGTKLASSSGNLVRVWDTKTGRLQQELKGHKSKITAMAFTADERFIASGSIDAKVRIWDLATDTLSQTLQDCGAINQLVISSNGRFLVSGTLSQTIRLWDRDTEKLLYASNGNSTHYQNGTGQLRFSTDGNYLEADFGSFRFGSTGDTRETDSLLRQKDMILGDQWLYIGQERVLWLPVEYRPKVSAYHNGTIAIGNVSGLVSIISVDIEKTNGRS</sequence>
<name>A0A5N6JH41_9EURO</name>
<dbReference type="PANTHER" id="PTHR22847">
    <property type="entry name" value="WD40 REPEAT PROTEIN"/>
    <property type="match status" value="1"/>
</dbReference>
<feature type="repeat" description="WD" evidence="7">
    <location>
        <begin position="993"/>
        <end position="1033"/>
    </location>
</feature>
<dbReference type="InterPro" id="IPR018391">
    <property type="entry name" value="PQQ_b-propeller_rpt"/>
</dbReference>
<feature type="repeat" description="WD" evidence="7">
    <location>
        <begin position="1239"/>
        <end position="1280"/>
    </location>
</feature>
<comment type="similarity">
    <text evidence="4">Belongs to the WD repeat MDV1/CAF4 family.</text>
</comment>
<evidence type="ECO:0000256" key="5">
    <source>
        <dbReference type="ARBA" id="ARBA00039789"/>
    </source>
</evidence>
<dbReference type="Proteomes" id="UP000326289">
    <property type="component" value="Unassembled WGS sequence"/>
</dbReference>
<proteinExistence type="inferred from homology"/>
<dbReference type="Pfam" id="PF00400">
    <property type="entry name" value="WD40"/>
    <property type="match status" value="11"/>
</dbReference>
<dbReference type="GO" id="GO:1990234">
    <property type="term" value="C:transferase complex"/>
    <property type="evidence" value="ECO:0007669"/>
    <property type="project" value="UniProtKB-ARBA"/>
</dbReference>
<feature type="compositionally biased region" description="Polar residues" evidence="8">
    <location>
        <begin position="23"/>
        <end position="34"/>
    </location>
</feature>
<evidence type="ECO:0000259" key="9">
    <source>
        <dbReference type="PROSITE" id="PS50837"/>
    </source>
</evidence>
<keyword evidence="2 7" id="KW-0853">WD repeat</keyword>
<dbReference type="PROSITE" id="PS50082">
    <property type="entry name" value="WD_REPEATS_2"/>
    <property type="match status" value="10"/>
</dbReference>